<organism evidence="6 7">
    <name type="scientific">Pythium oligandrum</name>
    <name type="common">Mycoparasitic fungus</name>
    <dbReference type="NCBI Taxonomy" id="41045"/>
    <lineage>
        <taxon>Eukaryota</taxon>
        <taxon>Sar</taxon>
        <taxon>Stramenopiles</taxon>
        <taxon>Oomycota</taxon>
        <taxon>Peronosporomycetes</taxon>
        <taxon>Pythiales</taxon>
        <taxon>Pythiaceae</taxon>
        <taxon>Pythium</taxon>
    </lineage>
</organism>
<dbReference type="EMBL" id="SPLM01000001">
    <property type="protein sequence ID" value="TMW69550.1"/>
    <property type="molecule type" value="Genomic_DNA"/>
</dbReference>
<evidence type="ECO:0000313" key="7">
    <source>
        <dbReference type="Proteomes" id="UP000794436"/>
    </source>
</evidence>
<protein>
    <recommendedName>
        <fullName evidence="8">Transmembrane protein</fullName>
    </recommendedName>
</protein>
<evidence type="ECO:0000256" key="1">
    <source>
        <dbReference type="ARBA" id="ARBA00004141"/>
    </source>
</evidence>
<proteinExistence type="predicted"/>
<comment type="caution">
    <text evidence="6">The sequence shown here is derived from an EMBL/GenBank/DDBJ whole genome shotgun (WGS) entry which is preliminary data.</text>
</comment>
<evidence type="ECO:0000256" key="3">
    <source>
        <dbReference type="ARBA" id="ARBA00022989"/>
    </source>
</evidence>
<evidence type="ECO:0000313" key="6">
    <source>
        <dbReference type="EMBL" id="TMW69550.1"/>
    </source>
</evidence>
<keyword evidence="7" id="KW-1185">Reference proteome</keyword>
<dbReference type="GO" id="GO:0016020">
    <property type="term" value="C:membrane"/>
    <property type="evidence" value="ECO:0007669"/>
    <property type="project" value="UniProtKB-SubCell"/>
</dbReference>
<feature type="transmembrane region" description="Helical" evidence="5">
    <location>
        <begin position="389"/>
        <end position="408"/>
    </location>
</feature>
<dbReference type="OrthoDB" id="1718410at2759"/>
<gene>
    <name evidence="6" type="ORF">Poli38472_001706</name>
</gene>
<dbReference type="AlphaFoldDB" id="A0A8K1CTY6"/>
<feature type="transmembrane region" description="Helical" evidence="5">
    <location>
        <begin position="203"/>
        <end position="227"/>
    </location>
</feature>
<evidence type="ECO:0008006" key="8">
    <source>
        <dbReference type="Google" id="ProtNLM"/>
    </source>
</evidence>
<dbReference type="GO" id="GO:0015171">
    <property type="term" value="F:amino acid transmembrane transporter activity"/>
    <property type="evidence" value="ECO:0007669"/>
    <property type="project" value="TreeGrafter"/>
</dbReference>
<feature type="transmembrane region" description="Helical" evidence="5">
    <location>
        <begin position="100"/>
        <end position="119"/>
    </location>
</feature>
<feature type="transmembrane region" description="Helical" evidence="5">
    <location>
        <begin position="414"/>
        <end position="437"/>
    </location>
</feature>
<evidence type="ECO:0000256" key="4">
    <source>
        <dbReference type="ARBA" id="ARBA00023136"/>
    </source>
</evidence>
<feature type="transmembrane region" description="Helical" evidence="5">
    <location>
        <begin position="144"/>
        <end position="171"/>
    </location>
</feature>
<keyword evidence="2 5" id="KW-0812">Transmembrane</keyword>
<evidence type="ECO:0000256" key="5">
    <source>
        <dbReference type="SAM" id="Phobius"/>
    </source>
</evidence>
<reference evidence="6" key="1">
    <citation type="submission" date="2019-03" db="EMBL/GenBank/DDBJ databases">
        <title>Long read genome sequence of the mycoparasitic Pythium oligandrum ATCC 38472 isolated from sugarbeet rhizosphere.</title>
        <authorList>
            <person name="Gaulin E."/>
        </authorList>
    </citation>
    <scope>NUCLEOTIDE SEQUENCE</scope>
    <source>
        <strain evidence="6">ATCC 38472_TT</strain>
    </source>
</reference>
<dbReference type="Pfam" id="PF13520">
    <property type="entry name" value="AA_permease_2"/>
    <property type="match status" value="1"/>
</dbReference>
<dbReference type="PANTHER" id="PTHR43243:SF11">
    <property type="entry name" value="AMINO ACID PERMEASE_ SLC12A DOMAIN-CONTAINING PROTEIN"/>
    <property type="match status" value="1"/>
</dbReference>
<feature type="transmembrane region" description="Helical" evidence="5">
    <location>
        <begin position="342"/>
        <end position="368"/>
    </location>
</feature>
<feature type="transmembrane region" description="Helical" evidence="5">
    <location>
        <begin position="295"/>
        <end position="317"/>
    </location>
</feature>
<accession>A0A8K1CTY6</accession>
<dbReference type="PANTHER" id="PTHR43243">
    <property type="entry name" value="INNER MEMBRANE TRANSPORTER YGJI-RELATED"/>
    <property type="match status" value="1"/>
</dbReference>
<feature type="transmembrane region" description="Helical" evidence="5">
    <location>
        <begin position="247"/>
        <end position="274"/>
    </location>
</feature>
<name>A0A8K1CTY6_PYTOL</name>
<dbReference type="Proteomes" id="UP000794436">
    <property type="component" value="Unassembled WGS sequence"/>
</dbReference>
<evidence type="ECO:0000256" key="2">
    <source>
        <dbReference type="ARBA" id="ARBA00022692"/>
    </source>
</evidence>
<dbReference type="Gene3D" id="1.20.1740.10">
    <property type="entry name" value="Amino acid/polyamine transporter I"/>
    <property type="match status" value="1"/>
</dbReference>
<keyword evidence="3 5" id="KW-1133">Transmembrane helix</keyword>
<sequence length="696" mass="76208">MSDYHAVSTPMLPDLQLRRRAIQVNVPVETEPRGPIWTYPGLGSAKDLEVPHEELDQLREKVGKKTHQLGEWKATAICGNDILSSVLYSSGQVAVKAGKLAPIPMMLVSLVLYFFRFIYEEVVTAIPLNGGSYNVLLNTTSKRVAAFGAALGILSYLATAVVSSTSAVHYLSIEADLPLVGSTVGLLFVFAVLNLFGIGESAVVALAIFMHHIVVLSVLSVTSIIYVAKHPSIFRENMKTPLPDVDFAGSVINSNVVAAIFFGFSAAMLGITGFESSAQFVEEQKPGVFRKTLRNMWALASGFNTVLSFMVIGVLPIEEVYVKKDTVLAEMGRVSAGHWLELWVAIDAFIVLSGAVLTSYVGITGLVRRLSCDRVLPAFLMKQNPWRKTNHYIILLFFVVASSLVIALNADSTILSGVYTYAFLGLMALFSFGCMVMKAKRAEIPRDVHAPWWTCIFGFVFVIIGIFGNLLGDPKVLMYFALYLIAVVLIMMVMLDRVTILKLILAVMKSLFPSRSAENPTAEVDLSDRSVNSGGSGSSSLLDAMAQDARDMQRTGARGGRTITKTIIDINDAPIIFFSKYPDMTIINKAILYVRKNEQTSNLRVVHMYNDSVDGGVESGASMETRKEFENIVALFGHIYPKLKIDFVSLHGLFEPATVQWVSETMRVPTNLMFIAQPGDKSVHKVATLGVRVITG</sequence>
<comment type="subcellular location">
    <subcellularLocation>
        <location evidence="1">Membrane</location>
        <topology evidence="1">Multi-pass membrane protein</topology>
    </subcellularLocation>
</comment>
<feature type="transmembrane region" description="Helical" evidence="5">
    <location>
        <begin position="476"/>
        <end position="495"/>
    </location>
</feature>
<dbReference type="InterPro" id="IPR002293">
    <property type="entry name" value="AA/rel_permease1"/>
</dbReference>
<keyword evidence="4 5" id="KW-0472">Membrane</keyword>
<feature type="transmembrane region" description="Helical" evidence="5">
    <location>
        <begin position="449"/>
        <end position="470"/>
    </location>
</feature>
<feature type="transmembrane region" description="Helical" evidence="5">
    <location>
        <begin position="177"/>
        <end position="196"/>
    </location>
</feature>